<evidence type="ECO:0000256" key="7">
    <source>
        <dbReference type="SAM" id="Phobius"/>
    </source>
</evidence>
<dbReference type="PANTHER" id="PTHR42770:SF15">
    <property type="entry name" value="GLUTAMATE_GAMMA-AMINOBUTYRATE ANTIPORTER-RELATED"/>
    <property type="match status" value="1"/>
</dbReference>
<dbReference type="Proteomes" id="UP001071230">
    <property type="component" value="Unassembled WGS sequence"/>
</dbReference>
<accession>A0A8S0WR29</accession>
<keyword evidence="2" id="KW-0813">Transport</keyword>
<dbReference type="Proteomes" id="UP000836597">
    <property type="component" value="Chromosome"/>
</dbReference>
<sequence>MGSQEKSKSKLTLLPLVLMIFTSVFGFTNMPRSFYLMGYGAIPWYLLSGITFFLPYAFMMAEYGAAFKNEKGGIYSWMERSIGPKYAFVGTFMWYASYVVWMVNVASTIWVPLSNSIFGKDTTASWTLFHMSSTQTLGLLGIVWIIVVSFVASKGLDKITKVTSVGGTAVALLNVVLLLGAVFVLIANHGHFAQPILSLHSFVASPNHAYGTPVAMLSFIVFALFAYGGIEVVGGLVDQTEHAEKVFPKGVTISAIIIAIAYSLGIFLVGIFVNWNHVLASNSVNMANVSYLVMQNLGFQVGLGFGLNQAAALTFGAWVARLVGLSMFLALTGAFFTLIYAPLKQMIEGTPAGLWPGKMGEVKKGMPLRALWIQCAVVAVMIFIVSFGGQAASAFFNKLVLMTNVAMTIPYMFISGAFAAFKKKTEIEKPFQVYKSYKSALVATVVVTFTVGFANFFTIIQPLTQGDVQSTLWMIAGPLFFTVVAFWMYHRYEKKQRSFPQAEKQVAR</sequence>
<dbReference type="PIRSF" id="PIRSF006060">
    <property type="entry name" value="AA_transporter"/>
    <property type="match status" value="1"/>
</dbReference>
<dbReference type="KEGG" id="aacx:DEACI_3847"/>
<evidence type="ECO:0000256" key="3">
    <source>
        <dbReference type="ARBA" id="ARBA00022475"/>
    </source>
</evidence>
<reference evidence="9" key="1">
    <citation type="submission" date="2014-11" db="EMBL/GenBank/DDBJ databases">
        <authorList>
            <person name="Hornung B.V."/>
        </authorList>
    </citation>
    <scope>NUCLEOTIDE SEQUENCE</scope>
    <source>
        <strain evidence="9">INE</strain>
    </source>
</reference>
<keyword evidence="10" id="KW-1185">Reference proteome</keyword>
<reference evidence="8" key="2">
    <citation type="submission" date="2020-01" db="EMBL/GenBank/DDBJ databases">
        <authorList>
            <person name="Hornung B."/>
        </authorList>
    </citation>
    <scope>NUCLEOTIDE SEQUENCE</scope>
    <source>
        <strain evidence="8">PacBioINE</strain>
    </source>
</reference>
<dbReference type="Gene3D" id="1.20.1740.10">
    <property type="entry name" value="Amino acid/polyamine transporter I"/>
    <property type="match status" value="1"/>
</dbReference>
<evidence type="ECO:0000313" key="8">
    <source>
        <dbReference type="EMBL" id="CAA7603024.1"/>
    </source>
</evidence>
<evidence type="ECO:0000256" key="2">
    <source>
        <dbReference type="ARBA" id="ARBA00022448"/>
    </source>
</evidence>
<feature type="transmembrane region" description="Helical" evidence="7">
    <location>
        <begin position="86"/>
        <end position="113"/>
    </location>
</feature>
<dbReference type="Pfam" id="PF13520">
    <property type="entry name" value="AA_permease_2"/>
    <property type="match status" value="1"/>
</dbReference>
<dbReference type="NCBIfam" id="NF011775">
    <property type="entry name" value="PRK15238.1"/>
    <property type="match status" value="1"/>
</dbReference>
<organism evidence="8">
    <name type="scientific">Acididesulfobacillus acetoxydans</name>
    <dbReference type="NCBI Taxonomy" id="1561005"/>
    <lineage>
        <taxon>Bacteria</taxon>
        <taxon>Bacillati</taxon>
        <taxon>Bacillota</taxon>
        <taxon>Clostridia</taxon>
        <taxon>Eubacteriales</taxon>
        <taxon>Peptococcaceae</taxon>
        <taxon>Acididesulfobacillus</taxon>
    </lineage>
</organism>
<evidence type="ECO:0000256" key="6">
    <source>
        <dbReference type="ARBA" id="ARBA00023136"/>
    </source>
</evidence>
<dbReference type="EMBL" id="LR746496">
    <property type="protein sequence ID" value="CAA7603024.1"/>
    <property type="molecule type" value="Genomic_DNA"/>
</dbReference>
<proteinExistence type="predicted"/>
<feature type="transmembrane region" description="Helical" evidence="7">
    <location>
        <begin position="208"/>
        <end position="230"/>
    </location>
</feature>
<evidence type="ECO:0000256" key="5">
    <source>
        <dbReference type="ARBA" id="ARBA00022989"/>
    </source>
</evidence>
<evidence type="ECO:0000313" key="9">
    <source>
        <dbReference type="EMBL" id="CEJ08983.1"/>
    </source>
</evidence>
<dbReference type="AlphaFoldDB" id="A0A8S0WR29"/>
<keyword evidence="5 7" id="KW-1133">Transmembrane helix</keyword>
<evidence type="ECO:0000256" key="1">
    <source>
        <dbReference type="ARBA" id="ARBA00004651"/>
    </source>
</evidence>
<feature type="transmembrane region" description="Helical" evidence="7">
    <location>
        <begin position="441"/>
        <end position="460"/>
    </location>
</feature>
<keyword evidence="3" id="KW-1003">Cell membrane</keyword>
<name>A0A8S0WR29_9FIRM</name>
<keyword evidence="4 7" id="KW-0812">Transmembrane</keyword>
<feature type="transmembrane region" description="Helical" evidence="7">
    <location>
        <begin position="399"/>
        <end position="421"/>
    </location>
</feature>
<dbReference type="GO" id="GO:0005886">
    <property type="term" value="C:plasma membrane"/>
    <property type="evidence" value="ECO:0007669"/>
    <property type="project" value="UniProtKB-SubCell"/>
</dbReference>
<protein>
    <submittedName>
        <fullName evidence="8">Amino acid/polyamine transporter I</fullName>
    </submittedName>
    <submittedName>
        <fullName evidence="9">Inner membrane transporter YjeM</fullName>
    </submittedName>
</protein>
<dbReference type="RefSeq" id="WP_240986305.1">
    <property type="nucleotide sequence ID" value="NZ_CDGJ01000109.1"/>
</dbReference>
<evidence type="ECO:0000313" key="10">
    <source>
        <dbReference type="Proteomes" id="UP001071230"/>
    </source>
</evidence>
<dbReference type="InterPro" id="IPR050367">
    <property type="entry name" value="APC_superfamily"/>
</dbReference>
<feature type="transmembrane region" description="Helical" evidence="7">
    <location>
        <begin position="42"/>
        <end position="65"/>
    </location>
</feature>
<dbReference type="InterPro" id="IPR002293">
    <property type="entry name" value="AA/rel_permease1"/>
</dbReference>
<comment type="subcellular location">
    <subcellularLocation>
        <location evidence="1">Cell membrane</location>
        <topology evidence="1">Multi-pass membrane protein</topology>
    </subcellularLocation>
</comment>
<feature type="transmembrane region" description="Helical" evidence="7">
    <location>
        <begin position="133"/>
        <end position="153"/>
    </location>
</feature>
<feature type="transmembrane region" description="Helical" evidence="7">
    <location>
        <begin position="368"/>
        <end position="387"/>
    </location>
</feature>
<keyword evidence="6 7" id="KW-0472">Membrane</keyword>
<evidence type="ECO:0000256" key="4">
    <source>
        <dbReference type="ARBA" id="ARBA00022692"/>
    </source>
</evidence>
<dbReference type="GO" id="GO:0022857">
    <property type="term" value="F:transmembrane transporter activity"/>
    <property type="evidence" value="ECO:0007669"/>
    <property type="project" value="InterPro"/>
</dbReference>
<dbReference type="EMBL" id="CDGJ01000109">
    <property type="protein sequence ID" value="CEJ08983.1"/>
    <property type="molecule type" value="Genomic_DNA"/>
</dbReference>
<feature type="transmembrane region" description="Helical" evidence="7">
    <location>
        <begin position="318"/>
        <end position="341"/>
    </location>
</feature>
<gene>
    <name evidence="9" type="ORF">DEACI_3465</name>
    <name evidence="8" type="ORF">DEACI_3847</name>
</gene>
<feature type="transmembrane region" description="Helical" evidence="7">
    <location>
        <begin position="251"/>
        <end position="273"/>
    </location>
</feature>
<feature type="transmembrane region" description="Helical" evidence="7">
    <location>
        <begin position="472"/>
        <end position="489"/>
    </location>
</feature>
<feature type="transmembrane region" description="Helical" evidence="7">
    <location>
        <begin position="165"/>
        <end position="188"/>
    </location>
</feature>
<dbReference type="PANTHER" id="PTHR42770">
    <property type="entry name" value="AMINO ACID TRANSPORTER-RELATED"/>
    <property type="match status" value="1"/>
</dbReference>